<keyword evidence="2" id="KW-0677">Repeat</keyword>
<evidence type="ECO:0000256" key="3">
    <source>
        <dbReference type="PROSITE-ProRule" id="PRU00221"/>
    </source>
</evidence>
<feature type="repeat" description="WD" evidence="3">
    <location>
        <begin position="1388"/>
        <end position="1429"/>
    </location>
</feature>
<dbReference type="SUPFAM" id="SSF53167">
    <property type="entry name" value="Purine and uridine phosphorylases"/>
    <property type="match status" value="1"/>
</dbReference>
<feature type="repeat" description="WD" evidence="3">
    <location>
        <begin position="1262"/>
        <end position="1295"/>
    </location>
</feature>
<dbReference type="GO" id="GO:0003824">
    <property type="term" value="F:catalytic activity"/>
    <property type="evidence" value="ECO:0007669"/>
    <property type="project" value="InterPro"/>
</dbReference>
<gene>
    <name evidence="6" type="ORF">SOCE836_011720</name>
</gene>
<feature type="repeat" description="WD" evidence="3">
    <location>
        <begin position="1346"/>
        <end position="1378"/>
    </location>
</feature>
<dbReference type="Gene3D" id="2.160.20.80">
    <property type="entry name" value="E3 ubiquitin-protein ligase SopA"/>
    <property type="match status" value="1"/>
</dbReference>
<dbReference type="InterPro" id="IPR054571">
    <property type="entry name" value="NA-iREase3_dom"/>
</dbReference>
<keyword evidence="1 3" id="KW-0853">WD repeat</keyword>
<feature type="repeat" description="WD" evidence="3">
    <location>
        <begin position="1556"/>
        <end position="1597"/>
    </location>
</feature>
<dbReference type="InterPro" id="IPR036322">
    <property type="entry name" value="WD40_repeat_dom_sf"/>
</dbReference>
<feature type="repeat" description="WD" evidence="3">
    <location>
        <begin position="1514"/>
        <end position="1555"/>
    </location>
</feature>
<dbReference type="EMBL" id="CP012672">
    <property type="protein sequence ID" value="AUX29085.1"/>
    <property type="molecule type" value="Genomic_DNA"/>
</dbReference>
<dbReference type="Pfam" id="PF00805">
    <property type="entry name" value="Pentapeptide"/>
    <property type="match status" value="2"/>
</dbReference>
<dbReference type="SUPFAM" id="SSF52540">
    <property type="entry name" value="P-loop containing nucleoside triphosphate hydrolases"/>
    <property type="match status" value="1"/>
</dbReference>
<dbReference type="SUPFAM" id="SSF141571">
    <property type="entry name" value="Pentapeptide repeat-like"/>
    <property type="match status" value="1"/>
</dbReference>
<dbReference type="InterPro" id="IPR007111">
    <property type="entry name" value="NACHT_NTPase"/>
</dbReference>
<reference evidence="6 7" key="1">
    <citation type="submission" date="2015-09" db="EMBL/GenBank/DDBJ databases">
        <title>Sorangium comparison.</title>
        <authorList>
            <person name="Zaburannyi N."/>
            <person name="Bunk B."/>
            <person name="Overmann J."/>
            <person name="Mueller R."/>
        </authorList>
    </citation>
    <scope>NUCLEOTIDE SEQUENCE [LARGE SCALE GENOMIC DNA]</scope>
    <source>
        <strain evidence="6 7">So ce836</strain>
    </source>
</reference>
<sequence>MASLKPRPASGPAPDERARALRDRVTVGLVTALPKEFAAAKAMLDGPVEHSAGGEGAGRDYVLGEIPAKGGGAHAVALVSTGMGNNLASVRVTQMLEHFRQIRSVVMVGIAGGVPHPEKPAEHVRLGDVVVVDRRGVVQYDFDKETARGKIPRPSPRAPGAWLLEGVDALEVLAYERKAPWVKLIDRGRRLVGAKRPPDAEDVLRDPLDPSKIRPHPADPQRKKGQPRVFQGPIGSGNTLLKDARRRDQLRDELGIKAVEMEGSGLADAAWQHDVGYLVVRGICDYCDEQKGDAWQMYAAIVAAAYARAVLERMRASRESATERPAAADGGARARERGERGRAGDDERDERDEDLLDHVVRICRMREEARGKRVTIAWREAPPPFHAVAEVVTAEPLGPALLGPALNFALGAVAGPVTPAAIELFRTQVHARAQRRSAATFSQLVYDGPPAPEALVREAHRKGVWLASIAEYQGLIHFGPYVERLIHRLERDPIYPPRLYVPQRAALTAAGGPRQEVDHALDAIDDLLASPAARFVLVLGDFGTGKTFLLHELARRLGAREGPPYPVLIEMRSLEKAHSLDALVANHLALSGMERFDLPSFRYMLAEGLIALLFDGFDELALRVRYSRAADHFDTLIQAAQGKAKVVLTSRTQHFYSDDQIRTKLGEQAERIPGHRIATLTTFSPIQVRRFLVNLLGSREAADARVRLLDDVKDLLRLSENPRLLGFISEIPERELLEARDRTGKITAAGLYQSLIDRWFRSEDARVHVRGAAASLVAEDRWRAVTTLALRLWSKMEPSVHVDELPAEVAKAIADLSTRQIDLEEAVHAVGSGTLLVRDPEGNFSFLHASVLEWLVAREAAAELRRGGEATVLGWREMSDLMVELFTAMADREASVAWARQVLGGASGEIAKRNAIGVLKRLNVEAEERVNLAGQDLRGKDLSRRNLRGADLRGADLRAAMLIETDLGGASLAGAALSRADLSGARLAEADLEGADASSARLLRADLRGARLASARLRYAQLVGARLDEGALAGLDAFGSAAPDAAHADVVTAAAASPCMAVAVSPDGQLIASAHRNGPVWLWDAATGTARRALAGHAATVRSVAFSPDGALLAAGSGDATIRLWDVATGREVRVLRGHAAPVTSVAFGPGGAVLASGSNDRTVRLWDVATPAEPRVLTGHRAIVRSVAFSPDGASLASAADDQTVRLWDVVRAAERRTLMGHAGIARSVAFSPDGAWLASGAHDSTVWLWDLSTAADPRELIGHEASVRSVAFDGSGHLLASAGNDNTVRLWDVAIGAQREVLRGHTATVRSVAFSPDGATLASGSTDSAVVLWDVATGTKRRVLRGHASTIRSIAFSPDGASLATASEGGAIRLWDAGTGGARGVLEGHVDHVRSIAFSPDGASIASASADGTVRLWDAATRTGQRIMKDFPLSAITIAFSPDGASLAWGGKDRTVRLWDVAAGAQRRVLKGHADAVRSIAFSPDGVSLASGADDGTVLLWNVAAGAVRHVLKCRSALVRSVAFHPESASLAAGAGDGAVQVWDAATGDERLVLRGHASAVASIAFSPDGAWLASGAEDCTVRLWDALTGAERRVLLAHASAVQGIAFSPDGAWLASASDDGTVRLWEVATGTCRAVHLSRADGWAAFTPDGRRYKLGGALAGSFWYAIGLCRFEPGELDALLLSLQRVPDDEPLLPPPHQS</sequence>
<dbReference type="InterPro" id="IPR015943">
    <property type="entry name" value="WD40/YVTN_repeat-like_dom_sf"/>
</dbReference>
<evidence type="ECO:0000256" key="1">
    <source>
        <dbReference type="ARBA" id="ARBA00022574"/>
    </source>
</evidence>
<feature type="repeat" description="WD" evidence="3">
    <location>
        <begin position="1136"/>
        <end position="1177"/>
    </location>
</feature>
<dbReference type="SUPFAM" id="SSF50978">
    <property type="entry name" value="WD40 repeat-like"/>
    <property type="match status" value="3"/>
</dbReference>
<dbReference type="RefSeq" id="WP_129573314.1">
    <property type="nucleotide sequence ID" value="NZ_CP012672.1"/>
</dbReference>
<dbReference type="Pfam" id="PF00400">
    <property type="entry name" value="WD40"/>
    <property type="match status" value="13"/>
</dbReference>
<dbReference type="SMART" id="SM00320">
    <property type="entry name" value="WD40"/>
    <property type="match status" value="14"/>
</dbReference>
<feature type="compositionally biased region" description="Basic and acidic residues" evidence="4">
    <location>
        <begin position="332"/>
        <end position="345"/>
    </location>
</feature>
<dbReference type="InterPro" id="IPR001646">
    <property type="entry name" value="5peptide_repeat"/>
</dbReference>
<dbReference type="Pfam" id="PF05729">
    <property type="entry name" value="NACHT"/>
    <property type="match status" value="1"/>
</dbReference>
<dbReference type="PROSITE" id="PS50082">
    <property type="entry name" value="WD_REPEATS_2"/>
    <property type="match status" value="14"/>
</dbReference>
<dbReference type="PRINTS" id="PR00320">
    <property type="entry name" value="GPROTEINBRPT"/>
</dbReference>
<evidence type="ECO:0000256" key="2">
    <source>
        <dbReference type="ARBA" id="ARBA00022737"/>
    </source>
</evidence>
<dbReference type="Gene3D" id="3.40.50.1580">
    <property type="entry name" value="Nucleoside phosphorylase domain"/>
    <property type="match status" value="1"/>
</dbReference>
<dbReference type="Gene3D" id="3.40.50.300">
    <property type="entry name" value="P-loop containing nucleotide triphosphate hydrolases"/>
    <property type="match status" value="1"/>
</dbReference>
<dbReference type="InterPro" id="IPR000845">
    <property type="entry name" value="Nucleoside_phosphorylase_d"/>
</dbReference>
<dbReference type="PROSITE" id="PS00678">
    <property type="entry name" value="WD_REPEATS_1"/>
    <property type="match status" value="9"/>
</dbReference>
<feature type="repeat" description="WD" evidence="3">
    <location>
        <begin position="1472"/>
        <end position="1513"/>
    </location>
</feature>
<accession>A0A4P2QGY3</accession>
<protein>
    <recommendedName>
        <fullName evidence="5">NACHT domain-containing protein</fullName>
    </recommendedName>
</protein>
<dbReference type="InterPro" id="IPR019775">
    <property type="entry name" value="WD40_repeat_CS"/>
</dbReference>
<feature type="repeat" description="WD" evidence="3">
    <location>
        <begin position="1598"/>
        <end position="1639"/>
    </location>
</feature>
<evidence type="ECO:0000313" key="7">
    <source>
        <dbReference type="Proteomes" id="UP000295497"/>
    </source>
</evidence>
<feature type="repeat" description="WD" evidence="3">
    <location>
        <begin position="1220"/>
        <end position="1261"/>
    </location>
</feature>
<dbReference type="InterPro" id="IPR027417">
    <property type="entry name" value="P-loop_NTPase"/>
</dbReference>
<feature type="repeat" description="WD" evidence="3">
    <location>
        <begin position="1094"/>
        <end position="1135"/>
    </location>
</feature>
<dbReference type="GO" id="GO:0009116">
    <property type="term" value="P:nucleoside metabolic process"/>
    <property type="evidence" value="ECO:0007669"/>
    <property type="project" value="InterPro"/>
</dbReference>
<dbReference type="Pfam" id="PF01048">
    <property type="entry name" value="PNP_UDP_1"/>
    <property type="match status" value="1"/>
</dbReference>
<dbReference type="InterPro" id="IPR001680">
    <property type="entry name" value="WD40_rpt"/>
</dbReference>
<dbReference type="PANTHER" id="PTHR19879:SF9">
    <property type="entry name" value="TRANSCRIPTION INITIATION FACTOR TFIID SUBUNIT 5"/>
    <property type="match status" value="1"/>
</dbReference>
<dbReference type="Gene3D" id="2.130.10.10">
    <property type="entry name" value="YVTN repeat-like/Quinoprotein amine dehydrogenase"/>
    <property type="match status" value="5"/>
</dbReference>
<feature type="repeat" description="WD" evidence="3">
    <location>
        <begin position="1304"/>
        <end position="1345"/>
    </location>
</feature>
<dbReference type="InterPro" id="IPR035994">
    <property type="entry name" value="Nucleoside_phosphorylase_sf"/>
</dbReference>
<feature type="repeat" description="WD" evidence="3">
    <location>
        <begin position="1178"/>
        <end position="1219"/>
    </location>
</feature>
<evidence type="ECO:0000313" key="6">
    <source>
        <dbReference type="EMBL" id="AUX29085.1"/>
    </source>
</evidence>
<dbReference type="Proteomes" id="UP000295497">
    <property type="component" value="Chromosome"/>
</dbReference>
<dbReference type="InterPro" id="IPR020472">
    <property type="entry name" value="WD40_PAC1"/>
</dbReference>
<feature type="domain" description="NACHT" evidence="5">
    <location>
        <begin position="534"/>
        <end position="652"/>
    </location>
</feature>
<feature type="repeat" description="WD" evidence="3">
    <location>
        <begin position="1439"/>
        <end position="1471"/>
    </location>
</feature>
<evidence type="ECO:0000256" key="4">
    <source>
        <dbReference type="SAM" id="MobiDB-lite"/>
    </source>
</evidence>
<dbReference type="CDD" id="cd00200">
    <property type="entry name" value="WD40"/>
    <property type="match status" value="2"/>
</dbReference>
<feature type="region of interest" description="Disordered" evidence="4">
    <location>
        <begin position="317"/>
        <end position="351"/>
    </location>
</feature>
<name>A0A4P2QGY3_SORCE</name>
<organism evidence="6 7">
    <name type="scientific">Sorangium cellulosum</name>
    <name type="common">Polyangium cellulosum</name>
    <dbReference type="NCBI Taxonomy" id="56"/>
    <lineage>
        <taxon>Bacteria</taxon>
        <taxon>Pseudomonadati</taxon>
        <taxon>Myxococcota</taxon>
        <taxon>Polyangia</taxon>
        <taxon>Polyangiales</taxon>
        <taxon>Polyangiaceae</taxon>
        <taxon>Sorangium</taxon>
    </lineage>
</organism>
<proteinExistence type="predicted"/>
<feature type="region of interest" description="Disordered" evidence="4">
    <location>
        <begin position="196"/>
        <end position="238"/>
    </location>
</feature>
<feature type="repeat" description="WD" evidence="3">
    <location>
        <begin position="1052"/>
        <end position="1093"/>
    </location>
</feature>
<dbReference type="Pfam" id="PF22739">
    <property type="entry name" value="NA-iREase3"/>
    <property type="match status" value="1"/>
</dbReference>
<dbReference type="PANTHER" id="PTHR19879">
    <property type="entry name" value="TRANSCRIPTION INITIATION FACTOR TFIID"/>
    <property type="match status" value="1"/>
</dbReference>
<dbReference type="PROSITE" id="PS50837">
    <property type="entry name" value="NACHT"/>
    <property type="match status" value="1"/>
</dbReference>
<feature type="compositionally biased region" description="Basic and acidic residues" evidence="4">
    <location>
        <begin position="196"/>
        <end position="222"/>
    </location>
</feature>
<dbReference type="PROSITE" id="PS50294">
    <property type="entry name" value="WD_REPEATS_REGION"/>
    <property type="match status" value="13"/>
</dbReference>
<evidence type="ECO:0000259" key="5">
    <source>
        <dbReference type="PROSITE" id="PS50837"/>
    </source>
</evidence>